<dbReference type="SUPFAM" id="SSF53474">
    <property type="entry name" value="alpha/beta-Hydrolases"/>
    <property type="match status" value="1"/>
</dbReference>
<dbReference type="EMBL" id="MCHX01000039">
    <property type="protein sequence ID" value="OFJ52507.1"/>
    <property type="molecule type" value="Genomic_DNA"/>
</dbReference>
<feature type="chain" id="PRO_5039145848" description="Alpha/beta hydrolase" evidence="1">
    <location>
        <begin position="23"/>
        <end position="410"/>
    </location>
</feature>
<accession>A0A1E8Q284</accession>
<dbReference type="PIRSF" id="PIRSF029171">
    <property type="entry name" value="Esterase_LipA"/>
    <property type="match status" value="1"/>
</dbReference>
<keyword evidence="3" id="KW-1185">Reference proteome</keyword>
<dbReference type="InterPro" id="IPR029058">
    <property type="entry name" value="AB_hydrolase_fold"/>
</dbReference>
<dbReference type="GO" id="GO:0004806">
    <property type="term" value="F:triacylglycerol lipase activity"/>
    <property type="evidence" value="ECO:0007669"/>
    <property type="project" value="InterPro"/>
</dbReference>
<dbReference type="PANTHER" id="PTHR34853">
    <property type="match status" value="1"/>
</dbReference>
<proteinExistence type="predicted"/>
<dbReference type="InterPro" id="IPR005152">
    <property type="entry name" value="Lipase_secreted"/>
</dbReference>
<name>A0A1E8Q284_9MYCO</name>
<dbReference type="Gene3D" id="3.40.50.1820">
    <property type="entry name" value="alpha/beta hydrolase"/>
    <property type="match status" value="2"/>
</dbReference>
<gene>
    <name evidence="2" type="ORF">BEL07_17170</name>
</gene>
<keyword evidence="1" id="KW-0732">Signal</keyword>
<feature type="signal peptide" evidence="1">
    <location>
        <begin position="1"/>
        <end position="22"/>
    </location>
</feature>
<evidence type="ECO:0000313" key="2">
    <source>
        <dbReference type="EMBL" id="OFJ52507.1"/>
    </source>
</evidence>
<dbReference type="PANTHER" id="PTHR34853:SF1">
    <property type="entry name" value="LIPASE 5"/>
    <property type="match status" value="1"/>
</dbReference>
<dbReference type="Pfam" id="PF03583">
    <property type="entry name" value="LIP"/>
    <property type="match status" value="1"/>
</dbReference>
<dbReference type="GO" id="GO:0016042">
    <property type="term" value="P:lipid catabolic process"/>
    <property type="evidence" value="ECO:0007669"/>
    <property type="project" value="InterPro"/>
</dbReference>
<dbReference type="OrthoDB" id="9798122at2"/>
<organism evidence="2 3">
    <name type="scientific">Mycolicibacterium grossiae</name>
    <dbReference type="NCBI Taxonomy" id="1552759"/>
    <lineage>
        <taxon>Bacteria</taxon>
        <taxon>Bacillati</taxon>
        <taxon>Actinomycetota</taxon>
        <taxon>Actinomycetes</taxon>
        <taxon>Mycobacteriales</taxon>
        <taxon>Mycobacteriaceae</taxon>
        <taxon>Mycolicibacterium</taxon>
    </lineage>
</organism>
<dbReference type="Proteomes" id="UP000178953">
    <property type="component" value="Unassembled WGS sequence"/>
</dbReference>
<sequence>MRKTLRRVAVALTSALAIVALAASLPVSFNAAANLIAVLARSGGQVVPIANADLSGTGPGSLVSAVTMPGLAATPAGLKQQSARVVYRSTNGDDGAPTEVSGAVFVPLGSPPGGGWPVVAFGHGTTGIDEPCAPSLSNDLMGTASIVAGLTGQGFAVVMPDYEGLGAPGVHPYTDARTAGRNLIDAVRALQHTFANVSNRWAALGHSQGGGAAWAADEQAGQYGAGLDLVGTVALAPAASVAGLVDKAQAGTLTQDQRLALTLIVESLARRYPDVDRDEYRRGKVARTWDVLTACAGPLVAQRPTVSANLAPDDVKPSSPAAADRLRTPLQRWALPQQPLAAPMYVVYGDSDTLIDPGWTTDAIARACALGGTVQWELQAGKGHGDIDFSRALAWIVERFAGKPAANDCR</sequence>
<evidence type="ECO:0000313" key="3">
    <source>
        <dbReference type="Proteomes" id="UP000178953"/>
    </source>
</evidence>
<evidence type="ECO:0000256" key="1">
    <source>
        <dbReference type="SAM" id="SignalP"/>
    </source>
</evidence>
<evidence type="ECO:0008006" key="4">
    <source>
        <dbReference type="Google" id="ProtNLM"/>
    </source>
</evidence>
<comment type="caution">
    <text evidence="2">The sequence shown here is derived from an EMBL/GenBank/DDBJ whole genome shotgun (WGS) entry which is preliminary data.</text>
</comment>
<dbReference type="AlphaFoldDB" id="A0A1E8Q284"/>
<reference evidence="2 3" key="1">
    <citation type="submission" date="2016-09" db="EMBL/GenBank/DDBJ databases">
        <title>genome sequence of Mycobacterium sp. 739 SCH.</title>
        <authorList>
            <person name="Greninger A.L."/>
            <person name="Qin X."/>
            <person name="Jerome K."/>
            <person name="Vora S."/>
            <person name="Quinn K."/>
        </authorList>
    </citation>
    <scope>NUCLEOTIDE SEQUENCE [LARGE SCALE GENOMIC DNA]</scope>
    <source>
        <strain evidence="2 3">SCH</strain>
    </source>
</reference>
<protein>
    <recommendedName>
        <fullName evidence="4">Alpha/beta hydrolase</fullName>
    </recommendedName>
</protein>